<dbReference type="InterPro" id="IPR018060">
    <property type="entry name" value="HTH_AraC"/>
</dbReference>
<protein>
    <recommendedName>
        <fullName evidence="5">HTH araC/xylS-type domain-containing protein</fullName>
    </recommendedName>
</protein>
<dbReference type="Pfam" id="PF12833">
    <property type="entry name" value="HTH_18"/>
    <property type="match status" value="1"/>
</dbReference>
<sequence>MIQEGHPEIIVRGEKIELPRGVLMLIGPECPFGWTRRQGSQCKFVLWMWDELRLGEQAGCEENGFQKFNLTKTRQEPFVRNHELCRREAVATDGLSEKYFESCRMGFEVLMQRLLEGDPEAPSQDRLEQAQDWILAHLDSKKPVARLCDYLNVSQSSLHRLFKERVGMSPAAFIQKLKLQWAHDRLVEGDLLVKEVALQLGYSQFNDFSRAFKSFFGLSPSEVSRGEEPVSLDTRNPAEARPRAGNS</sequence>
<accession>A0A918TLC3</accession>
<feature type="region of interest" description="Disordered" evidence="4">
    <location>
        <begin position="221"/>
        <end position="247"/>
    </location>
</feature>
<dbReference type="PROSITE" id="PS00041">
    <property type="entry name" value="HTH_ARAC_FAMILY_1"/>
    <property type="match status" value="1"/>
</dbReference>
<gene>
    <name evidence="6" type="ORF">GCM10007100_16360</name>
</gene>
<keyword evidence="7" id="KW-1185">Reference proteome</keyword>
<dbReference type="PANTHER" id="PTHR46796">
    <property type="entry name" value="HTH-TYPE TRANSCRIPTIONAL ACTIVATOR RHAS-RELATED"/>
    <property type="match status" value="1"/>
</dbReference>
<evidence type="ECO:0000256" key="2">
    <source>
        <dbReference type="ARBA" id="ARBA00023125"/>
    </source>
</evidence>
<dbReference type="AlphaFoldDB" id="A0A918TLC3"/>
<evidence type="ECO:0000259" key="5">
    <source>
        <dbReference type="PROSITE" id="PS01124"/>
    </source>
</evidence>
<evidence type="ECO:0000313" key="6">
    <source>
        <dbReference type="EMBL" id="GHC50925.1"/>
    </source>
</evidence>
<dbReference type="Gene3D" id="1.10.10.60">
    <property type="entry name" value="Homeodomain-like"/>
    <property type="match status" value="1"/>
</dbReference>
<organism evidence="6 7">
    <name type="scientific">Roseibacillus persicicus</name>
    <dbReference type="NCBI Taxonomy" id="454148"/>
    <lineage>
        <taxon>Bacteria</taxon>
        <taxon>Pseudomonadati</taxon>
        <taxon>Verrucomicrobiota</taxon>
        <taxon>Verrucomicrobiia</taxon>
        <taxon>Verrucomicrobiales</taxon>
        <taxon>Verrucomicrobiaceae</taxon>
        <taxon>Roseibacillus</taxon>
    </lineage>
</organism>
<reference evidence="6" key="2">
    <citation type="submission" date="2020-09" db="EMBL/GenBank/DDBJ databases">
        <authorList>
            <person name="Sun Q."/>
            <person name="Kim S."/>
        </authorList>
    </citation>
    <scope>NUCLEOTIDE SEQUENCE</scope>
    <source>
        <strain evidence="6">KCTC 12988</strain>
    </source>
</reference>
<comment type="caution">
    <text evidence="6">The sequence shown here is derived from an EMBL/GenBank/DDBJ whole genome shotgun (WGS) entry which is preliminary data.</text>
</comment>
<feature type="compositionally biased region" description="Basic and acidic residues" evidence="4">
    <location>
        <begin position="236"/>
        <end position="247"/>
    </location>
</feature>
<dbReference type="SMART" id="SM00342">
    <property type="entry name" value="HTH_ARAC"/>
    <property type="match status" value="1"/>
</dbReference>
<name>A0A918TLC3_9BACT</name>
<dbReference type="GO" id="GO:0003700">
    <property type="term" value="F:DNA-binding transcription factor activity"/>
    <property type="evidence" value="ECO:0007669"/>
    <property type="project" value="InterPro"/>
</dbReference>
<keyword evidence="2" id="KW-0238">DNA-binding</keyword>
<dbReference type="Proteomes" id="UP000644507">
    <property type="component" value="Unassembled WGS sequence"/>
</dbReference>
<reference evidence="6" key="1">
    <citation type="journal article" date="2014" name="Int. J. Syst. Evol. Microbiol.">
        <title>Complete genome sequence of Corynebacterium casei LMG S-19264T (=DSM 44701T), isolated from a smear-ripened cheese.</title>
        <authorList>
            <consortium name="US DOE Joint Genome Institute (JGI-PGF)"/>
            <person name="Walter F."/>
            <person name="Albersmeier A."/>
            <person name="Kalinowski J."/>
            <person name="Ruckert C."/>
        </authorList>
    </citation>
    <scope>NUCLEOTIDE SEQUENCE</scope>
    <source>
        <strain evidence="6">KCTC 12988</strain>
    </source>
</reference>
<dbReference type="InterPro" id="IPR020449">
    <property type="entry name" value="Tscrpt_reg_AraC-type_HTH"/>
</dbReference>
<dbReference type="PROSITE" id="PS01124">
    <property type="entry name" value="HTH_ARAC_FAMILY_2"/>
    <property type="match status" value="1"/>
</dbReference>
<dbReference type="SUPFAM" id="SSF46689">
    <property type="entry name" value="Homeodomain-like"/>
    <property type="match status" value="2"/>
</dbReference>
<evidence type="ECO:0000256" key="4">
    <source>
        <dbReference type="SAM" id="MobiDB-lite"/>
    </source>
</evidence>
<evidence type="ECO:0000313" key="7">
    <source>
        <dbReference type="Proteomes" id="UP000644507"/>
    </source>
</evidence>
<dbReference type="InterPro" id="IPR050204">
    <property type="entry name" value="AraC_XylS_family_regulators"/>
</dbReference>
<feature type="domain" description="HTH araC/xylS-type" evidence="5">
    <location>
        <begin position="128"/>
        <end position="226"/>
    </location>
</feature>
<dbReference type="InterPro" id="IPR018062">
    <property type="entry name" value="HTH_AraC-typ_CS"/>
</dbReference>
<evidence type="ECO:0000256" key="3">
    <source>
        <dbReference type="ARBA" id="ARBA00023163"/>
    </source>
</evidence>
<dbReference type="PRINTS" id="PR00032">
    <property type="entry name" value="HTHARAC"/>
</dbReference>
<keyword evidence="3" id="KW-0804">Transcription</keyword>
<dbReference type="GO" id="GO:0043565">
    <property type="term" value="F:sequence-specific DNA binding"/>
    <property type="evidence" value="ECO:0007669"/>
    <property type="project" value="InterPro"/>
</dbReference>
<keyword evidence="1" id="KW-0805">Transcription regulation</keyword>
<dbReference type="EMBL" id="BMXI01000006">
    <property type="protein sequence ID" value="GHC50925.1"/>
    <property type="molecule type" value="Genomic_DNA"/>
</dbReference>
<proteinExistence type="predicted"/>
<dbReference type="InterPro" id="IPR009057">
    <property type="entry name" value="Homeodomain-like_sf"/>
</dbReference>
<evidence type="ECO:0000256" key="1">
    <source>
        <dbReference type="ARBA" id="ARBA00023015"/>
    </source>
</evidence>